<evidence type="ECO:0000313" key="3">
    <source>
        <dbReference type="Proteomes" id="UP000198406"/>
    </source>
</evidence>
<dbReference type="Proteomes" id="UP000198406">
    <property type="component" value="Unassembled WGS sequence"/>
</dbReference>
<dbReference type="OrthoDB" id="46516at2759"/>
<organism evidence="2 3">
    <name type="scientific">Fistulifera solaris</name>
    <name type="common">Oleaginous diatom</name>
    <dbReference type="NCBI Taxonomy" id="1519565"/>
    <lineage>
        <taxon>Eukaryota</taxon>
        <taxon>Sar</taxon>
        <taxon>Stramenopiles</taxon>
        <taxon>Ochrophyta</taxon>
        <taxon>Bacillariophyta</taxon>
        <taxon>Bacillariophyceae</taxon>
        <taxon>Bacillariophycidae</taxon>
        <taxon>Naviculales</taxon>
        <taxon>Naviculaceae</taxon>
        <taxon>Fistulifera</taxon>
    </lineage>
</organism>
<evidence type="ECO:0000256" key="1">
    <source>
        <dbReference type="SAM" id="MobiDB-lite"/>
    </source>
</evidence>
<comment type="caution">
    <text evidence="2">The sequence shown here is derived from an EMBL/GenBank/DDBJ whole genome shotgun (WGS) entry which is preliminary data.</text>
</comment>
<feature type="compositionally biased region" description="Basic residues" evidence="1">
    <location>
        <begin position="70"/>
        <end position="81"/>
    </location>
</feature>
<feature type="compositionally biased region" description="Acidic residues" evidence="1">
    <location>
        <begin position="38"/>
        <end position="47"/>
    </location>
</feature>
<dbReference type="EMBL" id="BDSP01000123">
    <property type="protein sequence ID" value="GAX17825.1"/>
    <property type="molecule type" value="Genomic_DNA"/>
</dbReference>
<keyword evidence="3" id="KW-1185">Reference proteome</keyword>
<dbReference type="InParanoid" id="A0A1Z5JUV6"/>
<reference evidence="2 3" key="1">
    <citation type="journal article" date="2015" name="Plant Cell">
        <title>Oil accumulation by the oleaginous diatom Fistulifera solaris as revealed by the genome and transcriptome.</title>
        <authorList>
            <person name="Tanaka T."/>
            <person name="Maeda Y."/>
            <person name="Veluchamy A."/>
            <person name="Tanaka M."/>
            <person name="Abida H."/>
            <person name="Marechal E."/>
            <person name="Bowler C."/>
            <person name="Muto M."/>
            <person name="Sunaga Y."/>
            <person name="Tanaka M."/>
            <person name="Yoshino T."/>
            <person name="Taniguchi T."/>
            <person name="Fukuda Y."/>
            <person name="Nemoto M."/>
            <person name="Matsumoto M."/>
            <person name="Wong P.S."/>
            <person name="Aburatani S."/>
            <person name="Fujibuchi W."/>
        </authorList>
    </citation>
    <scope>NUCLEOTIDE SEQUENCE [LARGE SCALE GENOMIC DNA]</scope>
    <source>
        <strain evidence="2 3">JPCC DA0580</strain>
    </source>
</reference>
<feature type="region of interest" description="Disordered" evidence="1">
    <location>
        <begin position="29"/>
        <end position="81"/>
    </location>
</feature>
<dbReference type="AlphaFoldDB" id="A0A1Z5JUV6"/>
<accession>A0A1Z5JUV6</accession>
<sequence>MKSIKWDELDQVVESLEAGDAEAVERAVARVVIQEDHDNYDDEDDDEMKTAKDETKDPPTNENTKTNTTTKKKNEKLTKSRKTLPTVLQTSQYENIPLGMAGAHMLVTFGVLQPLPETVETALQLTRHALWRVLQQAVQLHKQRQTSFRQARQTIRSDIYKSRQIPHSLETYSSEYQYRVLLKHDAAAKTTTWLDLEDLQALFPEQIYAYVQWNHRLLEYQRNKADNDDDDDDEEDEEEAEDDDEEDLMSQPVTGGHLMERAAHFDQRTCHMKEDWYLQFAQVIRTKGSFLPARDPGFHSTRFWHWIRVPAITEEGWSQDDAFKEPHPIVSKAMAFLAFDFLGRIIEQAIVYKTNDHNCTELPSDQTLTPDDLYTAVQHHPELQELTAI</sequence>
<gene>
    <name evidence="2" type="ORF">FisN_18Hh025</name>
</gene>
<feature type="compositionally biased region" description="Low complexity" evidence="1">
    <location>
        <begin position="60"/>
        <end position="69"/>
    </location>
</feature>
<feature type="region of interest" description="Disordered" evidence="1">
    <location>
        <begin position="224"/>
        <end position="251"/>
    </location>
</feature>
<feature type="compositionally biased region" description="Acidic residues" evidence="1">
    <location>
        <begin position="227"/>
        <end position="248"/>
    </location>
</feature>
<proteinExistence type="predicted"/>
<evidence type="ECO:0000313" key="2">
    <source>
        <dbReference type="EMBL" id="GAX17825.1"/>
    </source>
</evidence>
<name>A0A1Z5JUV6_FISSO</name>
<feature type="compositionally biased region" description="Basic and acidic residues" evidence="1">
    <location>
        <begin position="48"/>
        <end position="59"/>
    </location>
</feature>
<protein>
    <submittedName>
        <fullName evidence="2">Uncharacterized protein</fullName>
    </submittedName>
</protein>